<dbReference type="EMBL" id="CAXHTB010000013">
    <property type="protein sequence ID" value="CAL0318139.1"/>
    <property type="molecule type" value="Genomic_DNA"/>
</dbReference>
<dbReference type="InterPro" id="IPR051283">
    <property type="entry name" value="Sec_Metabolite_Acyltrans"/>
</dbReference>
<accession>A0AAV1X8W8</accession>
<dbReference type="Pfam" id="PF02458">
    <property type="entry name" value="Transferase"/>
    <property type="match status" value="1"/>
</dbReference>
<dbReference type="PANTHER" id="PTHR31896">
    <property type="entry name" value="FAMILY REGULATORY PROTEIN, PUTATIVE (AFU_ORTHOLOGUE AFUA_3G14730)-RELATED"/>
    <property type="match status" value="1"/>
</dbReference>
<dbReference type="PANTHER" id="PTHR31896:SF43">
    <property type="entry name" value="PROTEIN ENHANCED PSEUDOMONAS SUSCEPTIBILITY 1"/>
    <property type="match status" value="1"/>
</dbReference>
<dbReference type="Proteomes" id="UP001497480">
    <property type="component" value="Unassembled WGS sequence"/>
</dbReference>
<dbReference type="InterPro" id="IPR023213">
    <property type="entry name" value="CAT-like_dom_sf"/>
</dbReference>
<dbReference type="GO" id="GO:0016740">
    <property type="term" value="F:transferase activity"/>
    <property type="evidence" value="ECO:0007669"/>
    <property type="project" value="UniProtKB-KW"/>
</dbReference>
<protein>
    <recommendedName>
        <fullName evidence="4">Shikimate O-hydroxycinnamoyltransferase</fullName>
    </recommendedName>
</protein>
<proteinExistence type="predicted"/>
<evidence type="ECO:0008006" key="4">
    <source>
        <dbReference type="Google" id="ProtNLM"/>
    </source>
</evidence>
<dbReference type="AlphaFoldDB" id="A0AAV1X8W8"/>
<sequence>MNNMVDIISTSSIQAESDVFGDSSSPKIIHLTPWDIASLSLETDRKGLIFNNPINIENEIQHLKESLASTLSFFPPLAGRLEIIHHDEDNTVSAHILCNNVGALFVHAVVSDNTSVSDIINSKYVPPILHSFFPLSETKNREGTSLPLLAVQITELVDGIFMGISMNHTVADGKSLWHFINSWAEISRGCDVVSKLPSLERWFLHPNCCPIRFPILEEDVQIEKFEDCTNYDRIFHFTKEKIAKIKSKANEEADTDKISSLQALLTHLWRTTIRNQQLDPEKECSILVGIDTRGRIVPPLPDSYFGNALVVDVIRMKAGELLLEGGLGKVALEMHKMIASYSDEKLKILYESSMRAPQTLQLGEICSIFGISSSPRFNVFGNDFGWGKPLGVRSGNSYGTSATLFAGAEEGSMDLTVCLPYEVLEAIGNDPLFMDPFPI</sequence>
<reference evidence="2 3" key="1">
    <citation type="submission" date="2024-03" db="EMBL/GenBank/DDBJ databases">
        <authorList>
            <person name="Martinez-Hernandez J."/>
        </authorList>
    </citation>
    <scope>NUCLEOTIDE SEQUENCE [LARGE SCALE GENOMIC DNA]</scope>
</reference>
<dbReference type="Gene3D" id="3.30.559.10">
    <property type="entry name" value="Chloramphenicol acetyltransferase-like domain"/>
    <property type="match status" value="2"/>
</dbReference>
<evidence type="ECO:0000313" key="3">
    <source>
        <dbReference type="Proteomes" id="UP001497480"/>
    </source>
</evidence>
<evidence type="ECO:0000313" key="2">
    <source>
        <dbReference type="EMBL" id="CAL0318139.1"/>
    </source>
</evidence>
<keyword evidence="1" id="KW-0808">Transferase</keyword>
<organism evidence="2 3">
    <name type="scientific">Lupinus luteus</name>
    <name type="common">European yellow lupine</name>
    <dbReference type="NCBI Taxonomy" id="3873"/>
    <lineage>
        <taxon>Eukaryota</taxon>
        <taxon>Viridiplantae</taxon>
        <taxon>Streptophyta</taxon>
        <taxon>Embryophyta</taxon>
        <taxon>Tracheophyta</taxon>
        <taxon>Spermatophyta</taxon>
        <taxon>Magnoliopsida</taxon>
        <taxon>eudicotyledons</taxon>
        <taxon>Gunneridae</taxon>
        <taxon>Pentapetalae</taxon>
        <taxon>rosids</taxon>
        <taxon>fabids</taxon>
        <taxon>Fabales</taxon>
        <taxon>Fabaceae</taxon>
        <taxon>Papilionoideae</taxon>
        <taxon>50 kb inversion clade</taxon>
        <taxon>genistoids sensu lato</taxon>
        <taxon>core genistoids</taxon>
        <taxon>Genisteae</taxon>
        <taxon>Lupinus</taxon>
    </lineage>
</organism>
<keyword evidence="3" id="KW-1185">Reference proteome</keyword>
<gene>
    <name evidence="2" type="ORF">LLUT_LOCUS19199</name>
</gene>
<evidence type="ECO:0000256" key="1">
    <source>
        <dbReference type="ARBA" id="ARBA00022679"/>
    </source>
</evidence>
<name>A0AAV1X8W8_LUPLU</name>
<comment type="caution">
    <text evidence="2">The sequence shown here is derived from an EMBL/GenBank/DDBJ whole genome shotgun (WGS) entry which is preliminary data.</text>
</comment>